<dbReference type="SUPFAM" id="SSF53335">
    <property type="entry name" value="S-adenosyl-L-methionine-dependent methyltransferases"/>
    <property type="match status" value="1"/>
</dbReference>
<dbReference type="InterPro" id="IPR029063">
    <property type="entry name" value="SAM-dependent_MTases_sf"/>
</dbReference>
<reference evidence="3" key="1">
    <citation type="submission" date="2022-11" db="UniProtKB">
        <authorList>
            <consortium name="WormBaseParasite"/>
        </authorList>
    </citation>
    <scope>IDENTIFICATION</scope>
</reference>
<dbReference type="WBParaSite" id="PSU_v2.g5948.t1">
    <property type="protein sequence ID" value="PSU_v2.g5948.t1"/>
    <property type="gene ID" value="PSU_v2.g5948"/>
</dbReference>
<dbReference type="PANTHER" id="PTHR20974:SF0">
    <property type="entry name" value="UPF0585 PROTEIN CG18661"/>
    <property type="match status" value="1"/>
</dbReference>
<evidence type="ECO:0000256" key="1">
    <source>
        <dbReference type="ARBA" id="ARBA00008308"/>
    </source>
</evidence>
<dbReference type="Proteomes" id="UP000887577">
    <property type="component" value="Unplaced"/>
</dbReference>
<sequence>MLIASAAERNKGEILKVLKLYVNPSKQYKCLEVASGTGAHVAHFAKEFPNIDFQPSEHNPRALHSIVAYVDKYRYPNIRVPLFIDATKSPDLWALPEDYSPASVDLILNFNMIHISSNSAINGLFKAAEGLLKHGTGLMITYGPYAFDGKISPESNIKFHSGLISQNPEWGLRDIKELKELGKRNGLHLEKIHEMPANNHCLIFRRKD</sequence>
<protein>
    <submittedName>
        <fullName evidence="3">Methyltransferase-like 26</fullName>
    </submittedName>
</protein>
<dbReference type="PANTHER" id="PTHR20974">
    <property type="entry name" value="UPF0585 PROTEIN CG18661"/>
    <property type="match status" value="1"/>
</dbReference>
<dbReference type="Gene3D" id="3.40.50.150">
    <property type="entry name" value="Vaccinia Virus protein VP39"/>
    <property type="match status" value="1"/>
</dbReference>
<organism evidence="2 3">
    <name type="scientific">Panagrolaimus superbus</name>
    <dbReference type="NCBI Taxonomy" id="310955"/>
    <lineage>
        <taxon>Eukaryota</taxon>
        <taxon>Metazoa</taxon>
        <taxon>Ecdysozoa</taxon>
        <taxon>Nematoda</taxon>
        <taxon>Chromadorea</taxon>
        <taxon>Rhabditida</taxon>
        <taxon>Tylenchina</taxon>
        <taxon>Panagrolaimomorpha</taxon>
        <taxon>Panagrolaimoidea</taxon>
        <taxon>Panagrolaimidae</taxon>
        <taxon>Panagrolaimus</taxon>
    </lineage>
</organism>
<accession>A0A914Z223</accession>
<keyword evidence="2" id="KW-1185">Reference proteome</keyword>
<dbReference type="AlphaFoldDB" id="A0A914Z223"/>
<dbReference type="InterPro" id="IPR010342">
    <property type="entry name" value="DUF938"/>
</dbReference>
<evidence type="ECO:0000313" key="3">
    <source>
        <dbReference type="WBParaSite" id="PSU_v2.g5948.t1"/>
    </source>
</evidence>
<name>A0A914Z223_9BILA</name>
<proteinExistence type="inferred from homology"/>
<evidence type="ECO:0000313" key="2">
    <source>
        <dbReference type="Proteomes" id="UP000887577"/>
    </source>
</evidence>
<dbReference type="Pfam" id="PF06080">
    <property type="entry name" value="DUF938"/>
    <property type="match status" value="1"/>
</dbReference>
<comment type="similarity">
    <text evidence="1">Belongs to the UPF0585 family.</text>
</comment>